<dbReference type="AlphaFoldDB" id="A0A9Q9MGA1"/>
<evidence type="ECO:0000313" key="2">
    <source>
        <dbReference type="EMBL" id="UWZ53530.1"/>
    </source>
</evidence>
<feature type="domain" description="Roadblock/LAMTOR2" evidence="1">
    <location>
        <begin position="12"/>
        <end position="100"/>
    </location>
</feature>
<dbReference type="EMBL" id="CP073767">
    <property type="protein sequence ID" value="UWZ53530.1"/>
    <property type="molecule type" value="Genomic_DNA"/>
</dbReference>
<accession>A0A9Q9MGA1</accession>
<dbReference type="KEGG" id="daur:Daura_44550"/>
<dbReference type="OrthoDB" id="3727201at2"/>
<dbReference type="Pfam" id="PF03259">
    <property type="entry name" value="Robl_LC7"/>
    <property type="match status" value="1"/>
</dbReference>
<dbReference type="SMART" id="SM00960">
    <property type="entry name" value="Robl_LC7"/>
    <property type="match status" value="1"/>
</dbReference>
<dbReference type="Gene3D" id="3.30.450.30">
    <property type="entry name" value="Dynein light chain 2a, cytoplasmic"/>
    <property type="match status" value="1"/>
</dbReference>
<evidence type="ECO:0000313" key="3">
    <source>
        <dbReference type="Proteomes" id="UP001058003"/>
    </source>
</evidence>
<dbReference type="SUPFAM" id="SSF103196">
    <property type="entry name" value="Roadblock/LC7 domain"/>
    <property type="match status" value="1"/>
</dbReference>
<dbReference type="RefSeq" id="WP_052387953.1">
    <property type="nucleotide sequence ID" value="NZ_CP073767.1"/>
</dbReference>
<dbReference type="InterPro" id="IPR004942">
    <property type="entry name" value="Roadblock/LAMTOR2_dom"/>
</dbReference>
<sequence>MTTDTQLRGELLAELHRLRRTVPELTGCLVASTDGLLIVDDADMVVAEGVAALAAACLGVSQRIADSAGHQDFQEVLISSTGGHVAMYMAGNGAVLVLLADHRANVARLHHEARRAITVVARVVAAAALTFSQAIPEPARW</sequence>
<dbReference type="Proteomes" id="UP001058003">
    <property type="component" value="Chromosome"/>
</dbReference>
<gene>
    <name evidence="2" type="ORF">Daura_44550</name>
</gene>
<reference evidence="2" key="1">
    <citation type="submission" date="2021-04" db="EMBL/GenBank/DDBJ databases">
        <title>Dactylosporangium aurantiacum NRRL B-8018 full assembly.</title>
        <authorList>
            <person name="Hartkoorn R.C."/>
            <person name="Beaudoing E."/>
            <person name="Hot D."/>
        </authorList>
    </citation>
    <scope>NUCLEOTIDE SEQUENCE</scope>
    <source>
        <strain evidence="2">NRRL B-8018</strain>
    </source>
</reference>
<proteinExistence type="predicted"/>
<organism evidence="2 3">
    <name type="scientific">Dactylosporangium aurantiacum</name>
    <dbReference type="NCBI Taxonomy" id="35754"/>
    <lineage>
        <taxon>Bacteria</taxon>
        <taxon>Bacillati</taxon>
        <taxon>Actinomycetota</taxon>
        <taxon>Actinomycetes</taxon>
        <taxon>Micromonosporales</taxon>
        <taxon>Micromonosporaceae</taxon>
        <taxon>Dactylosporangium</taxon>
    </lineage>
</organism>
<protein>
    <submittedName>
        <fullName evidence="2">Roadblock/LC7 domain-containing protein</fullName>
    </submittedName>
</protein>
<evidence type="ECO:0000259" key="1">
    <source>
        <dbReference type="SMART" id="SM00960"/>
    </source>
</evidence>
<name>A0A9Q9MGA1_9ACTN</name>
<keyword evidence="3" id="KW-1185">Reference proteome</keyword>